<gene>
    <name evidence="5" type="ORF">G8E09_19240</name>
</gene>
<keyword evidence="4" id="KW-0175">Coiled coil</keyword>
<dbReference type="Proteomes" id="UP000501692">
    <property type="component" value="Plasmid pA1254_1"/>
</dbReference>
<reference evidence="5 6" key="1">
    <citation type="submission" date="2020-03" db="EMBL/GenBank/DDBJ databases">
        <authorList>
            <person name="Zhang L."/>
            <person name="Han X."/>
            <person name="Chen Y."/>
            <person name="Yu Y."/>
        </authorList>
    </citation>
    <scope>NUCLEOTIDE SEQUENCE [LARGE SCALE GENOMIC DNA]</scope>
    <source>
        <strain evidence="5 6">A1254</strain>
        <plasmid evidence="6">pa1254_1</plasmid>
    </source>
</reference>
<evidence type="ECO:0000313" key="6">
    <source>
        <dbReference type="Proteomes" id="UP000501692"/>
    </source>
</evidence>
<evidence type="ECO:0000256" key="2">
    <source>
        <dbReference type="ARBA" id="ARBA00022612"/>
    </source>
</evidence>
<dbReference type="Pfam" id="PF12236">
    <property type="entry name" value="Head-tail_con"/>
    <property type="match status" value="1"/>
</dbReference>
<evidence type="ECO:0000256" key="1">
    <source>
        <dbReference type="ARBA" id="ARBA00004328"/>
    </source>
</evidence>
<comment type="subcellular location">
    <subcellularLocation>
        <location evidence="1">Virion</location>
    </subcellularLocation>
</comment>
<dbReference type="EMBL" id="CP049807">
    <property type="protein sequence ID" value="QIT19987.1"/>
    <property type="molecule type" value="Genomic_DNA"/>
</dbReference>
<keyword evidence="5" id="KW-0614">Plasmid</keyword>
<evidence type="ECO:0008006" key="7">
    <source>
        <dbReference type="Google" id="ProtNLM"/>
    </source>
</evidence>
<dbReference type="AlphaFoldDB" id="A0A6H0G034"/>
<accession>A0A6H0G034</accession>
<geneLocation type="plasmid" evidence="6">
    <name>pa1254_1</name>
</geneLocation>
<dbReference type="InterPro" id="IPR020991">
    <property type="entry name" value="Connector_podovirus"/>
</dbReference>
<keyword evidence="2" id="KW-1188">Viral release from host cell</keyword>
<feature type="coiled-coil region" evidence="4">
    <location>
        <begin position="109"/>
        <end position="139"/>
    </location>
</feature>
<protein>
    <recommendedName>
        <fullName evidence="7">Bacteriophage head to tail connecting protein</fullName>
    </recommendedName>
</protein>
<organism evidence="5 6">
    <name type="scientific">Acinetobacter pittii</name>
    <name type="common">Acinetobacter genomosp. 3</name>
    <dbReference type="NCBI Taxonomy" id="48296"/>
    <lineage>
        <taxon>Bacteria</taxon>
        <taxon>Pseudomonadati</taxon>
        <taxon>Pseudomonadota</taxon>
        <taxon>Gammaproteobacteria</taxon>
        <taxon>Moraxellales</taxon>
        <taxon>Moraxellaceae</taxon>
        <taxon>Acinetobacter</taxon>
        <taxon>Acinetobacter calcoaceticus/baumannii complex</taxon>
    </lineage>
</organism>
<evidence type="ECO:0000256" key="3">
    <source>
        <dbReference type="ARBA" id="ARBA00023219"/>
    </source>
</evidence>
<evidence type="ECO:0000256" key="4">
    <source>
        <dbReference type="SAM" id="Coils"/>
    </source>
</evidence>
<name>A0A6H0G034_ACIPI</name>
<keyword evidence="3" id="KW-0231">Viral genome packaging</keyword>
<evidence type="ECO:0000313" key="5">
    <source>
        <dbReference type="EMBL" id="QIT19987.1"/>
    </source>
</evidence>
<proteinExistence type="predicted"/>
<sequence>MLIDNSYGAVFGRLQAEWLQGLLERVWGLCMRSGVLPPAPEELMTASRISFQFINPLAAAQKLEHVTAVQNLMMNVGQLAQLDPNILDNVNMDNITQIMGDGLGVPMTVLRTDDEVQQLRQAKQEKQQAMQQQMMMQQVGSTGLEIAKDQAKNMTPDQIMGAMGSE</sequence>